<proteinExistence type="predicted"/>
<keyword evidence="2" id="KW-1185">Reference proteome</keyword>
<dbReference type="Gene3D" id="2.40.50.480">
    <property type="match status" value="1"/>
</dbReference>
<dbReference type="InterPro" id="IPR006542">
    <property type="entry name" value="DUF1093"/>
</dbReference>
<evidence type="ECO:0000313" key="2">
    <source>
        <dbReference type="Proteomes" id="UP000480303"/>
    </source>
</evidence>
<sequence length="57" mass="6499">MSAVNQKSKRKTLTFTANYNFRKGAYLALTVNKTKGVMSYKKVKKSEINAEIIKELN</sequence>
<protein>
    <submittedName>
        <fullName evidence="1">Uncharacterized protein</fullName>
    </submittedName>
</protein>
<reference evidence="1 2" key="1">
    <citation type="submission" date="2020-02" db="EMBL/GenBank/DDBJ databases">
        <title>Draft genome sequence of Lactococcus sp. Hs30E4-3.</title>
        <authorList>
            <person name="Noda S."/>
            <person name="Yuki M."/>
            <person name="Ohkuma M."/>
        </authorList>
    </citation>
    <scope>NUCLEOTIDE SEQUENCE [LARGE SCALE GENOMIC DNA]</scope>
    <source>
        <strain evidence="1 2">Hs30E4-3</strain>
    </source>
</reference>
<dbReference type="Pfam" id="PF06486">
    <property type="entry name" value="DUF1093"/>
    <property type="match status" value="1"/>
</dbReference>
<name>A0A6A0BAX2_9LACT</name>
<gene>
    <name evidence="1" type="ORF">Hs30E_05170</name>
</gene>
<organism evidence="1 2">
    <name type="scientific">Pseudolactococcus hodotermopsidis</name>
    <dbReference type="NCBI Taxonomy" id="2709157"/>
    <lineage>
        <taxon>Bacteria</taxon>
        <taxon>Bacillati</taxon>
        <taxon>Bacillota</taxon>
        <taxon>Bacilli</taxon>
        <taxon>Lactobacillales</taxon>
        <taxon>Streptococcaceae</taxon>
        <taxon>Pseudolactococcus</taxon>
    </lineage>
</organism>
<dbReference type="EMBL" id="BLLI01000009">
    <property type="protein sequence ID" value="GFH41966.1"/>
    <property type="molecule type" value="Genomic_DNA"/>
</dbReference>
<dbReference type="NCBIfam" id="TIGR01655">
    <property type="entry name" value="yxeA_fam"/>
    <property type="match status" value="1"/>
</dbReference>
<evidence type="ECO:0000313" key="1">
    <source>
        <dbReference type="EMBL" id="GFH41966.1"/>
    </source>
</evidence>
<dbReference type="Proteomes" id="UP000480303">
    <property type="component" value="Unassembled WGS sequence"/>
</dbReference>
<dbReference type="InterPro" id="IPR036166">
    <property type="entry name" value="YxeA-like_sf"/>
</dbReference>
<comment type="caution">
    <text evidence="1">The sequence shown here is derived from an EMBL/GenBank/DDBJ whole genome shotgun (WGS) entry which is preliminary data.</text>
</comment>
<dbReference type="SUPFAM" id="SSF159121">
    <property type="entry name" value="BC4932-like"/>
    <property type="match status" value="1"/>
</dbReference>
<dbReference type="AlphaFoldDB" id="A0A6A0BAX2"/>
<accession>A0A6A0BAX2</accession>
<dbReference type="RefSeq" id="WP_172207734.1">
    <property type="nucleotide sequence ID" value="NZ_BLLI01000009.1"/>
</dbReference>